<dbReference type="PANTHER" id="PTHR10137">
    <property type="entry name" value="V-TYPE PROTON ATPASE SUBUNIT C"/>
    <property type="match status" value="1"/>
</dbReference>
<keyword evidence="2 6" id="KW-0813">Transport</keyword>
<reference evidence="7 8" key="1">
    <citation type="journal article" date="2017" name="Front. Genet.">
        <title>Draft sequencing of the heterozygous diploid genome of Satsuma (Citrus unshiu Marc.) using a hybrid assembly approach.</title>
        <authorList>
            <person name="Shimizu T."/>
            <person name="Tanizawa Y."/>
            <person name="Mochizuki T."/>
            <person name="Nagasaki H."/>
            <person name="Yoshioka T."/>
            <person name="Toyoda A."/>
            <person name="Fujiyama A."/>
            <person name="Kaminuma E."/>
            <person name="Nakamura Y."/>
        </authorList>
    </citation>
    <scope>NUCLEOTIDE SEQUENCE [LARGE SCALE GENOMIC DNA]</scope>
    <source>
        <strain evidence="8">cv. Miyagawa wase</strain>
    </source>
</reference>
<comment type="function">
    <text evidence="6">Subunit of the V1 complex of vacuolar(H+)-ATPase (V-ATPase), a multisubunit enzyme composed of a peripheral complex (V1) that hydrolyzes ATP and a membrane integral complex (V0) that translocates protons. V-ATPase is responsible for acidifying and maintaining the pH of intracellular compartments and in some cell types, is targeted to the plasma membrane, where it is responsible for acidifying the extracellular environment. Subunit C is necessary for the assembly of the catalytic sector of the enzyme and is likely to have a specific function in its catalytic activity.</text>
</comment>
<comment type="caution">
    <text evidence="7">The sequence shown here is derived from an EMBL/GenBank/DDBJ whole genome shotgun (WGS) entry which is preliminary data.</text>
</comment>
<dbReference type="AlphaFoldDB" id="A0A2H5Q3Q2"/>
<evidence type="ECO:0000256" key="2">
    <source>
        <dbReference type="ARBA" id="ARBA00022448"/>
    </source>
</evidence>
<dbReference type="Proteomes" id="UP000236630">
    <property type="component" value="Unassembled WGS sequence"/>
</dbReference>
<sequence>MASRYWVVSLPVQNSAASVWNRLQEQISKHSFDTPLYRFNIPNLRVGTLDSLLALSDDLVKSNSFVESVSHKIRRQIEELERVSGIESSSLSVDGVPVDTYLTRFVWDEAKYPTMSPLREIVDGIHTLVAKIEDDLKVRVAEYNNVRSQLNAINRKQSGSLAVRDLSNLVKPEDIITSEHLVTLLAVVPKYSQKDWLASYETLTSYVVPRSSKLLYEDNEYALYTVTLFGRVADNFRIAAREKGFQVGAQFVMQIRDFEYSSEAQESRNQELEKLVHDQESLRSSLLQWCYTSYGEVFSSWMHFCAVRVFAESILRYGLPPSFLACVLAPSVKGEKKVRSILEELCGNANSTFWKSEDDGGMMAGLGGDADSHPYVSFTINLV</sequence>
<dbReference type="SUPFAM" id="SSF118203">
    <property type="entry name" value="Vacuolar ATP synthase subunit C"/>
    <property type="match status" value="1"/>
</dbReference>
<proteinExistence type="inferred from homology"/>
<dbReference type="Gene3D" id="3.30.70.1180">
    <property type="entry name" value="Vacuolar atp synthase subunit c, domain 1"/>
    <property type="match status" value="1"/>
</dbReference>
<evidence type="ECO:0000313" key="8">
    <source>
        <dbReference type="Proteomes" id="UP000236630"/>
    </source>
</evidence>
<accession>A0A2H5Q3Q2</accession>
<gene>
    <name evidence="7" type="ORF">CUMW_192980</name>
</gene>
<dbReference type="EMBL" id="BDQV01000206">
    <property type="protein sequence ID" value="GAY59224.1"/>
    <property type="molecule type" value="Genomic_DNA"/>
</dbReference>
<comment type="subunit">
    <text evidence="6">V-ATPase is a heteromultimeric enzyme composed of a peripheral catalytic V1 complex (components A to H) attached to an integral membrane V0 proton pore complex.</text>
</comment>
<keyword evidence="4 6" id="KW-0406">Ion transport</keyword>
<name>A0A2H5Q3Q2_CITUN</name>
<dbReference type="Pfam" id="PF03223">
    <property type="entry name" value="V-ATPase_C"/>
    <property type="match status" value="1"/>
</dbReference>
<comment type="function">
    <text evidence="5">Subunit of the peripheral V1 complex of vacuolar ATPase. Subunit C is necessary for the assembly of the catalytic sector of the enzyme and is likely to have a specific function in its catalytic activity. V-ATPase is responsible for acidifying a variety of intracellular compartments in eukaryotic cells.</text>
</comment>
<dbReference type="InterPro" id="IPR004907">
    <property type="entry name" value="ATPase_V1-cplx_csu"/>
</dbReference>
<evidence type="ECO:0000256" key="6">
    <source>
        <dbReference type="RuleBase" id="RU364010"/>
    </source>
</evidence>
<evidence type="ECO:0000313" key="7">
    <source>
        <dbReference type="EMBL" id="GAY59224.1"/>
    </source>
</evidence>
<dbReference type="Gene3D" id="1.20.1460.10">
    <property type="entry name" value="subunit c (vma5p) of the yeast v-atpase, domain 2"/>
    <property type="match status" value="1"/>
</dbReference>
<keyword evidence="3 6" id="KW-0375">Hydrogen ion transport</keyword>
<dbReference type="PANTHER" id="PTHR10137:SF0">
    <property type="entry name" value="V-TYPE PROTON ATPASE SUBUNIT C"/>
    <property type="match status" value="1"/>
</dbReference>
<dbReference type="FunFam" id="3.30.70.100:FF:000002">
    <property type="entry name" value="V-type proton ATPase subunit C"/>
    <property type="match status" value="1"/>
</dbReference>
<dbReference type="InterPro" id="IPR036132">
    <property type="entry name" value="Vac_ATP_synth_c_sf"/>
</dbReference>
<keyword evidence="8" id="KW-1185">Reference proteome</keyword>
<dbReference type="Gene3D" id="3.30.70.100">
    <property type="match status" value="1"/>
</dbReference>
<evidence type="ECO:0000256" key="1">
    <source>
        <dbReference type="ARBA" id="ARBA00006138"/>
    </source>
</evidence>
<protein>
    <recommendedName>
        <fullName evidence="6">V-type proton ATPase subunit C</fullName>
    </recommendedName>
</protein>
<evidence type="ECO:0000256" key="5">
    <source>
        <dbReference type="ARBA" id="ARBA00025445"/>
    </source>
</evidence>
<evidence type="ECO:0000256" key="3">
    <source>
        <dbReference type="ARBA" id="ARBA00022781"/>
    </source>
</evidence>
<evidence type="ECO:0000256" key="4">
    <source>
        <dbReference type="ARBA" id="ARBA00023065"/>
    </source>
</evidence>
<dbReference type="GO" id="GO:0000221">
    <property type="term" value="C:vacuolar proton-transporting V-type ATPase, V1 domain"/>
    <property type="evidence" value="ECO:0007669"/>
    <property type="project" value="TreeGrafter"/>
</dbReference>
<comment type="similarity">
    <text evidence="1 6">Belongs to the V-ATPase C subunit family.</text>
</comment>
<dbReference type="CDD" id="cd14785">
    <property type="entry name" value="V-ATPase_C"/>
    <property type="match status" value="1"/>
</dbReference>
<dbReference type="STRING" id="55188.A0A2H5Q3Q2"/>
<organism evidence="7 8">
    <name type="scientific">Citrus unshiu</name>
    <name type="common">Satsuma mandarin</name>
    <name type="synonym">Citrus nobilis var. unshiu</name>
    <dbReference type="NCBI Taxonomy" id="55188"/>
    <lineage>
        <taxon>Eukaryota</taxon>
        <taxon>Viridiplantae</taxon>
        <taxon>Streptophyta</taxon>
        <taxon>Embryophyta</taxon>
        <taxon>Tracheophyta</taxon>
        <taxon>Spermatophyta</taxon>
        <taxon>Magnoliopsida</taxon>
        <taxon>eudicotyledons</taxon>
        <taxon>Gunneridae</taxon>
        <taxon>Pentapetalae</taxon>
        <taxon>rosids</taxon>
        <taxon>malvids</taxon>
        <taxon>Sapindales</taxon>
        <taxon>Rutaceae</taxon>
        <taxon>Aurantioideae</taxon>
        <taxon>Citrus</taxon>
    </lineage>
</organism>
<dbReference type="GO" id="GO:0046961">
    <property type="term" value="F:proton-transporting ATPase activity, rotational mechanism"/>
    <property type="evidence" value="ECO:0007669"/>
    <property type="project" value="InterPro"/>
</dbReference>